<protein>
    <submittedName>
        <fullName evidence="1">N-formylglutamate amidohydrolase</fullName>
    </submittedName>
</protein>
<dbReference type="EMBL" id="FWFL01000015">
    <property type="protein sequence ID" value="SLN68272.1"/>
    <property type="molecule type" value="Genomic_DNA"/>
</dbReference>
<gene>
    <name evidence="1" type="ORF">PEL8287_03796</name>
</gene>
<sequence>MKMYQPYEIEGADRPARWLVTCDHAANTVPPFVNGGTLDLPEADMNRHIAYDVGAAGVTRALAKALDAPAILTNFSRLVIDPNRGEDDPTLLMKLYDGTIIPGNRHADETEIQRRLNRCYRPYHTALAELAARRDDTVIVSVHSFTRQLKGHPPRPWHIGLLYAADERLSRPLSARLKRETDLCVGENEPYGGHLPGDAIARHAIAYERPNILIEIRNDLIEEVEDQIAWATRLAPILIEAAETAGV</sequence>
<dbReference type="SUPFAM" id="SSF53187">
    <property type="entry name" value="Zn-dependent exopeptidases"/>
    <property type="match status" value="1"/>
</dbReference>
<dbReference type="Pfam" id="PF05013">
    <property type="entry name" value="FGase"/>
    <property type="match status" value="1"/>
</dbReference>
<keyword evidence="2" id="KW-1185">Reference proteome</keyword>
<organism evidence="1 2">
    <name type="scientific">Roseovarius litorisediminis</name>
    <dbReference type="NCBI Taxonomy" id="1312363"/>
    <lineage>
        <taxon>Bacteria</taxon>
        <taxon>Pseudomonadati</taxon>
        <taxon>Pseudomonadota</taxon>
        <taxon>Alphaproteobacteria</taxon>
        <taxon>Rhodobacterales</taxon>
        <taxon>Roseobacteraceae</taxon>
        <taxon>Roseovarius</taxon>
    </lineage>
</organism>
<evidence type="ECO:0000313" key="1">
    <source>
        <dbReference type="EMBL" id="SLN68272.1"/>
    </source>
</evidence>
<reference evidence="1 2" key="1">
    <citation type="submission" date="2017-03" db="EMBL/GenBank/DDBJ databases">
        <authorList>
            <person name="Afonso C.L."/>
            <person name="Miller P.J."/>
            <person name="Scott M.A."/>
            <person name="Spackman E."/>
            <person name="Goraichik I."/>
            <person name="Dimitrov K.M."/>
            <person name="Suarez D.L."/>
            <person name="Swayne D.E."/>
        </authorList>
    </citation>
    <scope>NUCLEOTIDE SEQUENCE [LARGE SCALE GENOMIC DNA]</scope>
    <source>
        <strain evidence="1 2">CECT 8287</strain>
    </source>
</reference>
<keyword evidence="1" id="KW-0378">Hydrolase</keyword>
<evidence type="ECO:0000313" key="2">
    <source>
        <dbReference type="Proteomes" id="UP000193827"/>
    </source>
</evidence>
<dbReference type="InterPro" id="IPR007709">
    <property type="entry name" value="N-FG_amidohydro"/>
</dbReference>
<dbReference type="GO" id="GO:0016787">
    <property type="term" value="F:hydrolase activity"/>
    <property type="evidence" value="ECO:0007669"/>
    <property type="project" value="UniProtKB-KW"/>
</dbReference>
<accession>A0A1Y5TU18</accession>
<dbReference type="InterPro" id="IPR011227">
    <property type="entry name" value="UCP029730"/>
</dbReference>
<proteinExistence type="predicted"/>
<name>A0A1Y5TU18_9RHOB</name>
<dbReference type="AlphaFoldDB" id="A0A1Y5TU18"/>
<dbReference type="PIRSF" id="PIRSF029730">
    <property type="entry name" value="UCP029730"/>
    <property type="match status" value="1"/>
</dbReference>
<dbReference type="Proteomes" id="UP000193827">
    <property type="component" value="Unassembled WGS sequence"/>
</dbReference>
<dbReference type="Gene3D" id="3.40.630.40">
    <property type="entry name" value="Zn-dependent exopeptidases"/>
    <property type="match status" value="1"/>
</dbReference>